<dbReference type="RefSeq" id="WP_092521876.1">
    <property type="nucleotide sequence ID" value="NZ_FNCI01000001.1"/>
</dbReference>
<dbReference type="EMBL" id="FNCI01000001">
    <property type="protein sequence ID" value="SDF64447.1"/>
    <property type="molecule type" value="Genomic_DNA"/>
</dbReference>
<dbReference type="Pfam" id="PF13531">
    <property type="entry name" value="SBP_bac_11"/>
    <property type="match status" value="1"/>
</dbReference>
<dbReference type="NCBIfam" id="TIGR01256">
    <property type="entry name" value="modA"/>
    <property type="match status" value="1"/>
</dbReference>
<protein>
    <submittedName>
        <fullName evidence="5">Molybdate transport system substrate-binding protein</fullName>
    </submittedName>
</protein>
<dbReference type="SUPFAM" id="SSF53850">
    <property type="entry name" value="Periplasmic binding protein-like II"/>
    <property type="match status" value="1"/>
</dbReference>
<dbReference type="AlphaFoldDB" id="A0A1G7MRW2"/>
<dbReference type="GO" id="GO:0046872">
    <property type="term" value="F:metal ion binding"/>
    <property type="evidence" value="ECO:0007669"/>
    <property type="project" value="UniProtKB-KW"/>
</dbReference>
<keyword evidence="4" id="KW-0500">Molybdenum</keyword>
<feature type="binding site" evidence="4">
    <location>
        <position position="63"/>
    </location>
    <ligand>
        <name>molybdate</name>
        <dbReference type="ChEBI" id="CHEBI:36264"/>
    </ligand>
</feature>
<comment type="similarity">
    <text evidence="1">Belongs to the bacterial solute-binding protein ModA family.</text>
</comment>
<dbReference type="InterPro" id="IPR005950">
    <property type="entry name" value="ModA"/>
</dbReference>
<evidence type="ECO:0000256" key="2">
    <source>
        <dbReference type="ARBA" id="ARBA00022723"/>
    </source>
</evidence>
<evidence type="ECO:0000256" key="3">
    <source>
        <dbReference type="ARBA" id="ARBA00022729"/>
    </source>
</evidence>
<proteinExistence type="inferred from homology"/>
<keyword evidence="3" id="KW-0732">Signal</keyword>
<dbReference type="Proteomes" id="UP000198641">
    <property type="component" value="Unassembled WGS sequence"/>
</dbReference>
<evidence type="ECO:0000313" key="6">
    <source>
        <dbReference type="Proteomes" id="UP000198641"/>
    </source>
</evidence>
<reference evidence="5 6" key="1">
    <citation type="submission" date="2016-10" db="EMBL/GenBank/DDBJ databases">
        <authorList>
            <person name="de Groot N.N."/>
        </authorList>
    </citation>
    <scope>NUCLEOTIDE SEQUENCE [LARGE SCALE GENOMIC DNA]</scope>
    <source>
        <strain evidence="5 6">BH539</strain>
    </source>
</reference>
<evidence type="ECO:0000256" key="1">
    <source>
        <dbReference type="ARBA" id="ARBA00009175"/>
    </source>
</evidence>
<dbReference type="PANTHER" id="PTHR30632">
    <property type="entry name" value="MOLYBDATE-BINDING PERIPLASMIC PROTEIN"/>
    <property type="match status" value="1"/>
</dbReference>
<feature type="binding site" evidence="4">
    <location>
        <position position="36"/>
    </location>
    <ligand>
        <name>molybdate</name>
        <dbReference type="ChEBI" id="CHEBI:36264"/>
    </ligand>
</feature>
<keyword evidence="6" id="KW-1185">Reference proteome</keyword>
<evidence type="ECO:0000256" key="4">
    <source>
        <dbReference type="PIRSR" id="PIRSR004846-1"/>
    </source>
</evidence>
<dbReference type="GO" id="GO:0015689">
    <property type="term" value="P:molybdate ion transport"/>
    <property type="evidence" value="ECO:0007669"/>
    <property type="project" value="InterPro"/>
</dbReference>
<dbReference type="STRING" id="284577.SAMN05216571_10129"/>
<dbReference type="PANTHER" id="PTHR30632:SF14">
    <property type="entry name" value="TUNGSTATE_MOLYBDATE_CHROMATE-BINDING PROTEIN MODA"/>
    <property type="match status" value="1"/>
</dbReference>
<organism evidence="5 6">
    <name type="scientific">Onishia taeanensis</name>
    <dbReference type="NCBI Taxonomy" id="284577"/>
    <lineage>
        <taxon>Bacteria</taxon>
        <taxon>Pseudomonadati</taxon>
        <taxon>Pseudomonadota</taxon>
        <taxon>Gammaproteobacteria</taxon>
        <taxon>Oceanospirillales</taxon>
        <taxon>Halomonadaceae</taxon>
        <taxon>Onishia</taxon>
    </lineage>
</organism>
<sequence>MRVLSRQLARWLLVLGLAVAPAIMANDVPRIAVASSLQFALTEIADDFYNATGRRVVLNMGSSGNFRRQIAQGAPFELFLSANEGYVQALHEAGKTRDAGVRYARGRLVWLERKDLKGGDANAPLSADAPLAAVKAAVRAWQADGSRSRVALANPEHAPYGVAARQALAHEGLWEVSQSLLVQGENVAQAARFALSADTRGGLVAYSLACSPSLADQSRYVLIPEAWHAPLHQRMALLPGAGATAEAFFAYLQSPPARQVFRDYGFAVPALDAP</sequence>
<dbReference type="PIRSF" id="PIRSF004846">
    <property type="entry name" value="ModA"/>
    <property type="match status" value="1"/>
</dbReference>
<accession>A0A1G7MRW2</accession>
<keyword evidence="2 4" id="KW-0479">Metal-binding</keyword>
<dbReference type="GO" id="GO:0030973">
    <property type="term" value="F:molybdate ion binding"/>
    <property type="evidence" value="ECO:0007669"/>
    <property type="project" value="TreeGrafter"/>
</dbReference>
<dbReference type="Gene3D" id="3.40.190.10">
    <property type="entry name" value="Periplasmic binding protein-like II"/>
    <property type="match status" value="2"/>
</dbReference>
<dbReference type="InterPro" id="IPR050682">
    <property type="entry name" value="ModA/WtpA"/>
</dbReference>
<dbReference type="OrthoDB" id="9785015at2"/>
<feature type="binding site" evidence="4">
    <location>
        <position position="187"/>
    </location>
    <ligand>
        <name>molybdate</name>
        <dbReference type="ChEBI" id="CHEBI:36264"/>
    </ligand>
</feature>
<name>A0A1G7MRW2_9GAMM</name>
<evidence type="ECO:0000313" key="5">
    <source>
        <dbReference type="EMBL" id="SDF64447.1"/>
    </source>
</evidence>
<gene>
    <name evidence="5" type="ORF">SAMN05216571_10129</name>
</gene>